<evidence type="ECO:0000313" key="2">
    <source>
        <dbReference type="EMBL" id="GAA0160548.1"/>
    </source>
</evidence>
<keyword evidence="3" id="KW-1185">Reference proteome</keyword>
<feature type="compositionally biased region" description="Basic residues" evidence="1">
    <location>
        <begin position="19"/>
        <end position="32"/>
    </location>
</feature>
<evidence type="ECO:0000256" key="1">
    <source>
        <dbReference type="SAM" id="MobiDB-lite"/>
    </source>
</evidence>
<proteinExistence type="predicted"/>
<sequence length="154" mass="18026">MSRDQKKERRCYQTFAPPLHKHVSGPQKKRTRENHMEINSVKSEEEDNSSKKRESEKRAIPHEEVNVIPFNEGNMERTFIIGSLLGQEHQKQLITLIREFEDVFAWRPEDMPGIDPAVALHKLYVDPGAHPMKQKKRLFNDEKNAAIQEELQTL</sequence>
<organism evidence="2 3">
    <name type="scientific">Lithospermum erythrorhizon</name>
    <name type="common">Purple gromwell</name>
    <name type="synonym">Lithospermum officinale var. erythrorhizon</name>
    <dbReference type="NCBI Taxonomy" id="34254"/>
    <lineage>
        <taxon>Eukaryota</taxon>
        <taxon>Viridiplantae</taxon>
        <taxon>Streptophyta</taxon>
        <taxon>Embryophyta</taxon>
        <taxon>Tracheophyta</taxon>
        <taxon>Spermatophyta</taxon>
        <taxon>Magnoliopsida</taxon>
        <taxon>eudicotyledons</taxon>
        <taxon>Gunneridae</taxon>
        <taxon>Pentapetalae</taxon>
        <taxon>asterids</taxon>
        <taxon>lamiids</taxon>
        <taxon>Boraginales</taxon>
        <taxon>Boraginaceae</taxon>
        <taxon>Boraginoideae</taxon>
        <taxon>Lithospermeae</taxon>
        <taxon>Lithospermum</taxon>
    </lineage>
</organism>
<protein>
    <submittedName>
        <fullName evidence="2">Uncharacterized protein</fullName>
    </submittedName>
</protein>
<name>A0AAV3QDC9_LITER</name>
<reference evidence="2 3" key="1">
    <citation type="submission" date="2024-01" db="EMBL/GenBank/DDBJ databases">
        <title>The complete chloroplast genome sequence of Lithospermum erythrorhizon: insights into the phylogenetic relationship among Boraginaceae species and the maternal lineages of purple gromwells.</title>
        <authorList>
            <person name="Okada T."/>
            <person name="Watanabe K."/>
        </authorList>
    </citation>
    <scope>NUCLEOTIDE SEQUENCE [LARGE SCALE GENOMIC DNA]</scope>
</reference>
<accession>A0AAV3QDC9</accession>
<dbReference type="AlphaFoldDB" id="A0AAV3QDC9"/>
<dbReference type="EMBL" id="BAABME010003916">
    <property type="protein sequence ID" value="GAA0160548.1"/>
    <property type="molecule type" value="Genomic_DNA"/>
</dbReference>
<evidence type="ECO:0000313" key="3">
    <source>
        <dbReference type="Proteomes" id="UP001454036"/>
    </source>
</evidence>
<feature type="compositionally biased region" description="Basic and acidic residues" evidence="1">
    <location>
        <begin position="48"/>
        <end position="60"/>
    </location>
</feature>
<gene>
    <name evidence="2" type="ORF">LIER_17082</name>
</gene>
<comment type="caution">
    <text evidence="2">The sequence shown here is derived from an EMBL/GenBank/DDBJ whole genome shotgun (WGS) entry which is preliminary data.</text>
</comment>
<feature type="region of interest" description="Disordered" evidence="1">
    <location>
        <begin position="1"/>
        <end position="60"/>
    </location>
</feature>
<feature type="compositionally biased region" description="Basic and acidic residues" evidence="1">
    <location>
        <begin position="1"/>
        <end position="11"/>
    </location>
</feature>
<dbReference type="Proteomes" id="UP001454036">
    <property type="component" value="Unassembled WGS sequence"/>
</dbReference>